<dbReference type="PANTHER" id="PTHR42678:SF34">
    <property type="entry name" value="OS04G0183300 PROTEIN"/>
    <property type="match status" value="1"/>
</dbReference>
<dbReference type="EMBL" id="CAJOBR010044715">
    <property type="protein sequence ID" value="CAF5035294.1"/>
    <property type="molecule type" value="Genomic_DNA"/>
</dbReference>
<dbReference type="InterPro" id="IPR023631">
    <property type="entry name" value="Amidase_dom"/>
</dbReference>
<feature type="domain" description="Amidase" evidence="1">
    <location>
        <begin position="37"/>
        <end position="118"/>
    </location>
</feature>
<sequence length="119" mass="13780">NYTPTTYKRIEALLKSDHSIDRVKSLILNKHITCKDLCLYYLKRIQMTNNYYKVIIELNPHLLSEAQQIDEQINENKVNDKLLFGCVAAVKGNISVRDMYNDAGSYVLHENKMKDDASI</sequence>
<gene>
    <name evidence="2" type="ORF">QYT958_LOCUS40970</name>
</gene>
<proteinExistence type="predicted"/>
<protein>
    <recommendedName>
        <fullName evidence="1">Amidase domain-containing protein</fullName>
    </recommendedName>
</protein>
<evidence type="ECO:0000259" key="1">
    <source>
        <dbReference type="Pfam" id="PF01425"/>
    </source>
</evidence>
<dbReference type="AlphaFoldDB" id="A0A822BU60"/>
<feature type="non-terminal residue" evidence="2">
    <location>
        <position position="119"/>
    </location>
</feature>
<comment type="caution">
    <text evidence="2">The sequence shown here is derived from an EMBL/GenBank/DDBJ whole genome shotgun (WGS) entry which is preliminary data.</text>
</comment>
<dbReference type="InterPro" id="IPR036928">
    <property type="entry name" value="AS_sf"/>
</dbReference>
<dbReference type="PANTHER" id="PTHR42678">
    <property type="entry name" value="AMIDASE"/>
    <property type="match status" value="1"/>
</dbReference>
<reference evidence="2" key="1">
    <citation type="submission" date="2021-02" db="EMBL/GenBank/DDBJ databases">
        <authorList>
            <person name="Nowell W R."/>
        </authorList>
    </citation>
    <scope>NUCLEOTIDE SEQUENCE</scope>
</reference>
<accession>A0A822BU60</accession>
<dbReference type="Proteomes" id="UP000663848">
    <property type="component" value="Unassembled WGS sequence"/>
</dbReference>
<evidence type="ECO:0000313" key="2">
    <source>
        <dbReference type="EMBL" id="CAF5035294.1"/>
    </source>
</evidence>
<organism evidence="2 3">
    <name type="scientific">Rotaria socialis</name>
    <dbReference type="NCBI Taxonomy" id="392032"/>
    <lineage>
        <taxon>Eukaryota</taxon>
        <taxon>Metazoa</taxon>
        <taxon>Spiralia</taxon>
        <taxon>Gnathifera</taxon>
        <taxon>Rotifera</taxon>
        <taxon>Eurotatoria</taxon>
        <taxon>Bdelloidea</taxon>
        <taxon>Philodinida</taxon>
        <taxon>Philodinidae</taxon>
        <taxon>Rotaria</taxon>
    </lineage>
</organism>
<feature type="non-terminal residue" evidence="2">
    <location>
        <position position="1"/>
    </location>
</feature>
<dbReference type="Gene3D" id="3.90.1300.10">
    <property type="entry name" value="Amidase signature (AS) domain"/>
    <property type="match status" value="1"/>
</dbReference>
<name>A0A822BU60_9BILA</name>
<dbReference type="SUPFAM" id="SSF75304">
    <property type="entry name" value="Amidase signature (AS) enzymes"/>
    <property type="match status" value="1"/>
</dbReference>
<dbReference type="Pfam" id="PF01425">
    <property type="entry name" value="Amidase"/>
    <property type="match status" value="1"/>
</dbReference>
<evidence type="ECO:0000313" key="3">
    <source>
        <dbReference type="Proteomes" id="UP000663848"/>
    </source>
</evidence>